<evidence type="ECO:0000256" key="1">
    <source>
        <dbReference type="SAM" id="Coils"/>
    </source>
</evidence>
<keyword evidence="3" id="KW-1185">Reference proteome</keyword>
<name>A0ABY7EI16_MYAAR</name>
<proteinExistence type="predicted"/>
<dbReference type="Proteomes" id="UP001164746">
    <property type="component" value="Chromosome 6"/>
</dbReference>
<evidence type="ECO:0000313" key="2">
    <source>
        <dbReference type="EMBL" id="WAR08679.1"/>
    </source>
</evidence>
<dbReference type="EMBL" id="CP111017">
    <property type="protein sequence ID" value="WAR08679.1"/>
    <property type="molecule type" value="Genomic_DNA"/>
</dbReference>
<protein>
    <submittedName>
        <fullName evidence="2">Uncharacterized protein</fullName>
    </submittedName>
</protein>
<reference evidence="2" key="1">
    <citation type="submission" date="2022-11" db="EMBL/GenBank/DDBJ databases">
        <title>Centuries of genome instability and evolution in soft-shell clam transmissible cancer (bioRxiv).</title>
        <authorList>
            <person name="Hart S.F.M."/>
            <person name="Yonemitsu M.A."/>
            <person name="Giersch R.M."/>
            <person name="Beal B.F."/>
            <person name="Arriagada G."/>
            <person name="Davis B.W."/>
            <person name="Ostrander E.A."/>
            <person name="Goff S.P."/>
            <person name="Metzger M.J."/>
        </authorList>
    </citation>
    <scope>NUCLEOTIDE SEQUENCE</scope>
    <source>
        <strain evidence="2">MELC-2E11</strain>
        <tissue evidence="2">Siphon/mantle</tissue>
    </source>
</reference>
<feature type="coiled-coil region" evidence="1">
    <location>
        <begin position="193"/>
        <end position="251"/>
    </location>
</feature>
<accession>A0ABY7EI16</accession>
<organism evidence="2 3">
    <name type="scientific">Mya arenaria</name>
    <name type="common">Soft-shell clam</name>
    <dbReference type="NCBI Taxonomy" id="6604"/>
    <lineage>
        <taxon>Eukaryota</taxon>
        <taxon>Metazoa</taxon>
        <taxon>Spiralia</taxon>
        <taxon>Lophotrochozoa</taxon>
        <taxon>Mollusca</taxon>
        <taxon>Bivalvia</taxon>
        <taxon>Autobranchia</taxon>
        <taxon>Heteroconchia</taxon>
        <taxon>Euheterodonta</taxon>
        <taxon>Imparidentia</taxon>
        <taxon>Neoheterodontei</taxon>
        <taxon>Myida</taxon>
        <taxon>Myoidea</taxon>
        <taxon>Myidae</taxon>
        <taxon>Mya</taxon>
    </lineage>
</organism>
<evidence type="ECO:0000313" key="3">
    <source>
        <dbReference type="Proteomes" id="UP001164746"/>
    </source>
</evidence>
<keyword evidence="1" id="KW-0175">Coiled coil</keyword>
<sequence length="255" mass="30175">MGCCQSDQHKQNARYGRLKNDCEDVVTCNYQSILTNASQEHIEDLEQYRNTFEESLEEIKGLDYDKTLINKLIESNTKIVTLFLHEQYKLKIKMLTLEKDQLRACIKPLEHQLKACLFFNDKDDYMVDDDADDDNGEVTALRETNAETAYPRQNVRHSEGDQIANEETEIKRIETEQENDPRYQSELLFGKVIDQLVEEKHLLDERYAQIERKLDESSDNKVEIERLKCMKDELYRRSKMKEEELEDVKKDKTSF</sequence>
<gene>
    <name evidence="2" type="ORF">MAR_018637</name>
</gene>